<dbReference type="EMBL" id="JACGWO010000001">
    <property type="protein sequence ID" value="KAK4440355.1"/>
    <property type="molecule type" value="Genomic_DNA"/>
</dbReference>
<dbReference type="PANTHER" id="PTHR24177">
    <property type="entry name" value="CASKIN"/>
    <property type="match status" value="1"/>
</dbReference>
<dbReference type="SUPFAM" id="SSF48403">
    <property type="entry name" value="Ankyrin repeat"/>
    <property type="match status" value="1"/>
</dbReference>
<dbReference type="Pfam" id="PF12796">
    <property type="entry name" value="Ank_2"/>
    <property type="match status" value="1"/>
</dbReference>
<dbReference type="AlphaFoldDB" id="A0AAE1Z144"/>
<reference evidence="1" key="2">
    <citation type="journal article" date="2024" name="Plant">
        <title>Genomic evolution and insights into agronomic trait innovations of Sesamum species.</title>
        <authorList>
            <person name="Miao H."/>
            <person name="Wang L."/>
            <person name="Qu L."/>
            <person name="Liu H."/>
            <person name="Sun Y."/>
            <person name="Le M."/>
            <person name="Wang Q."/>
            <person name="Wei S."/>
            <person name="Zheng Y."/>
            <person name="Lin W."/>
            <person name="Duan Y."/>
            <person name="Cao H."/>
            <person name="Xiong S."/>
            <person name="Wang X."/>
            <person name="Wei L."/>
            <person name="Li C."/>
            <person name="Ma Q."/>
            <person name="Ju M."/>
            <person name="Zhao R."/>
            <person name="Li G."/>
            <person name="Mu C."/>
            <person name="Tian Q."/>
            <person name="Mei H."/>
            <person name="Zhang T."/>
            <person name="Gao T."/>
            <person name="Zhang H."/>
        </authorList>
    </citation>
    <scope>NUCLEOTIDE SEQUENCE</scope>
    <source>
        <strain evidence="1">3651</strain>
    </source>
</reference>
<evidence type="ECO:0000313" key="1">
    <source>
        <dbReference type="EMBL" id="KAK4440355.1"/>
    </source>
</evidence>
<sequence>MKGEWQDAAVLLQRDPQLASAEITGSGDTALHMAAATRRTKFVKELVKMMSGTELLSMNKHGYTAFCYAAASGIVELAAVMLEKNKNLLTTRGNKQTMPLQIAASLGHKEMVSYLYKFIRVEDLSITEWFNLLIATIRNNMHDIALNILEMHRSNEKSMRYLVLHKDGLSGKRKKTGTALHQFVVKDISDSSSAREEAILKRFLTIFAAVRLPSRCKRIFEQPLMQRKNARLVAERLWSEMLRLEDVNLFEVLGEPAPILHEAAKVGNVGLISMLTLSYPDLIWQQDNNKRYIFHTAVLHRQENVFSLIHQIGSMKELIAIAVDDNNNNILHLAGN</sequence>
<evidence type="ECO:0000313" key="2">
    <source>
        <dbReference type="Proteomes" id="UP001293254"/>
    </source>
</evidence>
<organism evidence="1 2">
    <name type="scientific">Sesamum alatum</name>
    <dbReference type="NCBI Taxonomy" id="300844"/>
    <lineage>
        <taxon>Eukaryota</taxon>
        <taxon>Viridiplantae</taxon>
        <taxon>Streptophyta</taxon>
        <taxon>Embryophyta</taxon>
        <taxon>Tracheophyta</taxon>
        <taxon>Spermatophyta</taxon>
        <taxon>Magnoliopsida</taxon>
        <taxon>eudicotyledons</taxon>
        <taxon>Gunneridae</taxon>
        <taxon>Pentapetalae</taxon>
        <taxon>asterids</taxon>
        <taxon>lamiids</taxon>
        <taxon>Lamiales</taxon>
        <taxon>Pedaliaceae</taxon>
        <taxon>Sesamum</taxon>
    </lineage>
</organism>
<accession>A0AAE1Z144</accession>
<reference evidence="1" key="1">
    <citation type="submission" date="2020-06" db="EMBL/GenBank/DDBJ databases">
        <authorList>
            <person name="Li T."/>
            <person name="Hu X."/>
            <person name="Zhang T."/>
            <person name="Song X."/>
            <person name="Zhang H."/>
            <person name="Dai N."/>
            <person name="Sheng W."/>
            <person name="Hou X."/>
            <person name="Wei L."/>
        </authorList>
    </citation>
    <scope>NUCLEOTIDE SEQUENCE</scope>
    <source>
        <strain evidence="1">3651</strain>
        <tissue evidence="1">Leaf</tissue>
    </source>
</reference>
<dbReference type="GO" id="GO:0016020">
    <property type="term" value="C:membrane"/>
    <property type="evidence" value="ECO:0007669"/>
    <property type="project" value="TreeGrafter"/>
</dbReference>
<dbReference type="SMART" id="SM00248">
    <property type="entry name" value="ANK"/>
    <property type="match status" value="4"/>
</dbReference>
<dbReference type="Proteomes" id="UP001293254">
    <property type="component" value="Unassembled WGS sequence"/>
</dbReference>
<comment type="caution">
    <text evidence="1">The sequence shown here is derived from an EMBL/GenBank/DDBJ whole genome shotgun (WGS) entry which is preliminary data.</text>
</comment>
<protein>
    <submittedName>
        <fullName evidence="1">Uncharacterized protein</fullName>
    </submittedName>
</protein>
<keyword evidence="2" id="KW-1185">Reference proteome</keyword>
<dbReference type="InterPro" id="IPR002110">
    <property type="entry name" value="Ankyrin_rpt"/>
</dbReference>
<proteinExistence type="predicted"/>
<dbReference type="InterPro" id="IPR036770">
    <property type="entry name" value="Ankyrin_rpt-contain_sf"/>
</dbReference>
<name>A0AAE1Z144_9LAMI</name>
<dbReference type="Gene3D" id="1.25.40.20">
    <property type="entry name" value="Ankyrin repeat-containing domain"/>
    <property type="match status" value="2"/>
</dbReference>
<gene>
    <name evidence="1" type="ORF">Salat_0370400</name>
</gene>
<dbReference type="PANTHER" id="PTHR24177:SF292">
    <property type="entry name" value="ANKYRIN REPEAT FAMILY PROTEIN-RELATED"/>
    <property type="match status" value="1"/>
</dbReference>